<evidence type="ECO:0000256" key="1">
    <source>
        <dbReference type="SAM" id="SignalP"/>
    </source>
</evidence>
<gene>
    <name evidence="2" type="ORF">H010_02882</name>
</gene>
<evidence type="ECO:0000313" key="3">
    <source>
        <dbReference type="Proteomes" id="UP001152876"/>
    </source>
</evidence>
<reference evidence="2" key="1">
    <citation type="submission" date="2013-01" db="EMBL/GenBank/DDBJ databases">
        <title>Genome draft of Hydrogenophaga taeniospiralis 2K1.</title>
        <authorList>
            <person name="Gomila M."/>
            <person name="Lalucat J."/>
        </authorList>
    </citation>
    <scope>NUCLEOTIDE SEQUENCE</scope>
    <source>
        <strain evidence="2">CCUG 15921</strain>
    </source>
</reference>
<dbReference type="EMBL" id="AOGK01000002">
    <property type="protein sequence ID" value="MDG5974179.1"/>
    <property type="molecule type" value="Genomic_DNA"/>
</dbReference>
<dbReference type="RefSeq" id="WP_068170395.1">
    <property type="nucleotide sequence ID" value="NZ_AOGK01000002.1"/>
</dbReference>
<organism evidence="2 3">
    <name type="scientific">Hydrogenophaga taeniospiralis CCUG 15921</name>
    <dbReference type="NCBI Taxonomy" id="1281780"/>
    <lineage>
        <taxon>Bacteria</taxon>
        <taxon>Pseudomonadati</taxon>
        <taxon>Pseudomonadota</taxon>
        <taxon>Betaproteobacteria</taxon>
        <taxon>Burkholderiales</taxon>
        <taxon>Comamonadaceae</taxon>
        <taxon>Hydrogenophaga</taxon>
    </lineage>
</organism>
<accession>A0A9X4S8P0</accession>
<feature type="signal peptide" evidence="1">
    <location>
        <begin position="1"/>
        <end position="22"/>
    </location>
</feature>
<dbReference type="Proteomes" id="UP001152876">
    <property type="component" value="Unassembled WGS sequence"/>
</dbReference>
<sequence>MRSISSKHLLGAALVAALPFLAGCGGGGGGDDASTDLRQYTGLWTGSCVKTGSQSETQVLEFRSNASTASELSGSKAVNVYGNTSCSGSPKKVTWFNLTAPLAGTRETASGTAAMVMVQLSDANNPGALSSYTELLLLKDGRLYLGNRAALQADGYPADVDLSRAFTR</sequence>
<protein>
    <recommendedName>
        <fullName evidence="4">Lipoprotein</fullName>
    </recommendedName>
</protein>
<feature type="chain" id="PRO_5040945320" description="Lipoprotein" evidence="1">
    <location>
        <begin position="23"/>
        <end position="168"/>
    </location>
</feature>
<dbReference type="AlphaFoldDB" id="A0A9X4S8P0"/>
<name>A0A9X4S8P0_9BURK</name>
<comment type="caution">
    <text evidence="2">The sequence shown here is derived from an EMBL/GenBank/DDBJ whole genome shotgun (WGS) entry which is preliminary data.</text>
</comment>
<evidence type="ECO:0008006" key="4">
    <source>
        <dbReference type="Google" id="ProtNLM"/>
    </source>
</evidence>
<dbReference type="PROSITE" id="PS51257">
    <property type="entry name" value="PROKAR_LIPOPROTEIN"/>
    <property type="match status" value="1"/>
</dbReference>
<proteinExistence type="predicted"/>
<evidence type="ECO:0000313" key="2">
    <source>
        <dbReference type="EMBL" id="MDG5974179.1"/>
    </source>
</evidence>
<keyword evidence="3" id="KW-1185">Reference proteome</keyword>
<keyword evidence="1" id="KW-0732">Signal</keyword>